<dbReference type="InterPro" id="IPR013780">
    <property type="entry name" value="Glyco_hydro_b"/>
</dbReference>
<feature type="domain" description="DUF5110" evidence="4">
    <location>
        <begin position="173"/>
        <end position="237"/>
    </location>
</feature>
<accession>A0A174G6N5</accession>
<dbReference type="GO" id="GO:0005975">
    <property type="term" value="P:carbohydrate metabolic process"/>
    <property type="evidence" value="ECO:0007669"/>
    <property type="project" value="InterPro"/>
</dbReference>
<dbReference type="InterPro" id="IPR048395">
    <property type="entry name" value="Glyco_hydro_31_C"/>
</dbReference>
<reference evidence="6 7" key="1">
    <citation type="submission" date="2015-09" db="EMBL/GenBank/DDBJ databases">
        <authorList>
            <consortium name="Pathogen Informatics"/>
        </authorList>
    </citation>
    <scope>NUCLEOTIDE SEQUENCE [LARGE SCALE GENOMIC DNA]</scope>
    <source>
        <strain evidence="6 7">2789STDY5834876</strain>
    </source>
</reference>
<dbReference type="EC" id="3.2.1.177" evidence="6"/>
<keyword evidence="2 6" id="KW-0326">Glycosidase</keyword>
<dbReference type="AlphaFoldDB" id="A0A174G6N5"/>
<dbReference type="Gene3D" id="2.60.40.1180">
    <property type="entry name" value="Golgi alpha-mannosidase II"/>
    <property type="match status" value="2"/>
</dbReference>
<organism evidence="6 7">
    <name type="scientific">Faecalicatena contorta</name>
    <dbReference type="NCBI Taxonomy" id="39482"/>
    <lineage>
        <taxon>Bacteria</taxon>
        <taxon>Bacillati</taxon>
        <taxon>Bacillota</taxon>
        <taxon>Clostridia</taxon>
        <taxon>Lachnospirales</taxon>
        <taxon>Lachnospiraceae</taxon>
        <taxon>Faecalicatena</taxon>
    </lineage>
</organism>
<evidence type="ECO:0000259" key="3">
    <source>
        <dbReference type="Pfam" id="PF01055"/>
    </source>
</evidence>
<name>A0A174G6N5_9FIRM</name>
<feature type="domain" description="Glycoside hydrolase family 31 TIM barrel" evidence="3">
    <location>
        <begin position="1"/>
        <end position="50"/>
    </location>
</feature>
<dbReference type="Gene3D" id="3.20.20.80">
    <property type="entry name" value="Glycosidases"/>
    <property type="match status" value="1"/>
</dbReference>
<dbReference type="InterPro" id="IPR033403">
    <property type="entry name" value="DUF5110"/>
</dbReference>
<evidence type="ECO:0000256" key="2">
    <source>
        <dbReference type="RuleBase" id="RU361185"/>
    </source>
</evidence>
<dbReference type="InterPro" id="IPR017853">
    <property type="entry name" value="GH"/>
</dbReference>
<dbReference type="Pfam" id="PF21365">
    <property type="entry name" value="Glyco_hydro_31_3rd"/>
    <property type="match status" value="1"/>
</dbReference>
<dbReference type="InterPro" id="IPR000322">
    <property type="entry name" value="Glyco_hydro_31_TIM"/>
</dbReference>
<sequence>MGTFLPIFRSHGTDTPREIWNFGEKGSIFYDAIDKFICLRYKLMPYIYSMAYAVCRHGETIMRSLLFDFIDDPAVKTIHDQFMFGKSFLICPVTEPMYYDSGNNKIEKPQIRKCYLPKGYDWYDYWTGVCYEGGNWITSPAPIDRIPVFVREGSIVPTVEGLQYACQKPEHPMVIHIYPGKNASFVLYEDEGDSYNFEKGLFSLIPIEWDEKQQLLTLHNRSGEFPGMENKRTFILILGSVKRTASYDGDEMEISFK</sequence>
<evidence type="ECO:0000256" key="1">
    <source>
        <dbReference type="ARBA" id="ARBA00007806"/>
    </source>
</evidence>
<dbReference type="GO" id="GO:0061634">
    <property type="term" value="F:alpha-D-xyloside xylohydrolase"/>
    <property type="evidence" value="ECO:0007669"/>
    <property type="project" value="UniProtKB-EC"/>
</dbReference>
<dbReference type="OrthoDB" id="176168at2"/>
<dbReference type="InterPro" id="IPR051816">
    <property type="entry name" value="Glycosyl_Hydrolase_31"/>
</dbReference>
<evidence type="ECO:0000313" key="6">
    <source>
        <dbReference type="EMBL" id="CUO58123.1"/>
    </source>
</evidence>
<dbReference type="EMBL" id="CYZU01000024">
    <property type="protein sequence ID" value="CUO58123.1"/>
    <property type="molecule type" value="Genomic_DNA"/>
</dbReference>
<gene>
    <name evidence="6" type="primary">yicI_2</name>
    <name evidence="6" type="ORF">ERS852491_02637</name>
</gene>
<feature type="domain" description="Glycosyl hydrolase family 31 C-terminal" evidence="5">
    <location>
        <begin position="58"/>
        <end position="156"/>
    </location>
</feature>
<dbReference type="Pfam" id="PF01055">
    <property type="entry name" value="Glyco_hydro_31_2nd"/>
    <property type="match status" value="1"/>
</dbReference>
<keyword evidence="2 6" id="KW-0378">Hydrolase</keyword>
<dbReference type="Proteomes" id="UP000095544">
    <property type="component" value="Unassembled WGS sequence"/>
</dbReference>
<evidence type="ECO:0000259" key="5">
    <source>
        <dbReference type="Pfam" id="PF21365"/>
    </source>
</evidence>
<dbReference type="SUPFAM" id="SSF51445">
    <property type="entry name" value="(Trans)glycosidases"/>
    <property type="match status" value="1"/>
</dbReference>
<dbReference type="PANTHER" id="PTHR43863:SF2">
    <property type="entry name" value="MALTASE-GLUCOAMYLASE"/>
    <property type="match status" value="1"/>
</dbReference>
<proteinExistence type="inferred from homology"/>
<protein>
    <submittedName>
        <fullName evidence="6">Alpha-xylosidase</fullName>
        <ecNumber evidence="6">3.2.1.177</ecNumber>
    </submittedName>
</protein>
<evidence type="ECO:0000313" key="7">
    <source>
        <dbReference type="Proteomes" id="UP000095544"/>
    </source>
</evidence>
<dbReference type="SUPFAM" id="SSF51011">
    <property type="entry name" value="Glycosyl hydrolase domain"/>
    <property type="match status" value="1"/>
</dbReference>
<dbReference type="STRING" id="39482.ERS852491_02637"/>
<comment type="similarity">
    <text evidence="1 2">Belongs to the glycosyl hydrolase 31 family.</text>
</comment>
<dbReference type="Pfam" id="PF17137">
    <property type="entry name" value="DUF5110"/>
    <property type="match status" value="1"/>
</dbReference>
<dbReference type="PANTHER" id="PTHR43863">
    <property type="entry name" value="HYDROLASE, PUTATIVE (AFU_ORTHOLOGUE AFUA_1G03140)-RELATED"/>
    <property type="match status" value="1"/>
</dbReference>
<evidence type="ECO:0000259" key="4">
    <source>
        <dbReference type="Pfam" id="PF17137"/>
    </source>
</evidence>